<sequence length="361" mass="40773">MEKFVVAGLADGAYGQTTHGFGNTKQSLDNFWESILYGENKENSSAIMAQPEAPVPQATLVANTSMTDQDKAIKRARDQAYRERVKKRKTEMEGEVKALTQKNKELEDENRASKAENTRLNQAFQSQGEGMDKLKHDFNQLKHEYNKQNVLVQTLSGVLAGSAPSPRDEEIQKLKNEIGLLRQGMGMDSPCLQLMKENAKLKHELEKEKHEKRALKVQLDALFDDIEQHLESFAQNNVDSNAIMAQLEAPAPQATLVANTSMPNQDTSQSEAAKRSKAYRDRVKKHKTEMEGNMKALTQENKALKVEVGALKAENSRLNQDSQCQREVIDKLTHDLNRLMPEHKKQYVLVKILSEKLKKGF</sequence>
<evidence type="ECO:0000313" key="2">
    <source>
        <dbReference type="EMBL" id="GKV23302.1"/>
    </source>
</evidence>
<accession>A0AAV5KFD8</accession>
<evidence type="ECO:0008006" key="4">
    <source>
        <dbReference type="Google" id="ProtNLM"/>
    </source>
</evidence>
<gene>
    <name evidence="2" type="ORF">SLEP1_g33047</name>
</gene>
<evidence type="ECO:0000256" key="1">
    <source>
        <dbReference type="SAM" id="Coils"/>
    </source>
</evidence>
<name>A0AAV5KFD8_9ROSI</name>
<comment type="caution">
    <text evidence="2">The sequence shown here is derived from an EMBL/GenBank/DDBJ whole genome shotgun (WGS) entry which is preliminary data.</text>
</comment>
<dbReference type="EMBL" id="BPVZ01000062">
    <property type="protein sequence ID" value="GKV23302.1"/>
    <property type="molecule type" value="Genomic_DNA"/>
</dbReference>
<feature type="coiled-coil region" evidence="1">
    <location>
        <begin position="82"/>
        <end position="123"/>
    </location>
</feature>
<feature type="coiled-coil region" evidence="1">
    <location>
        <begin position="280"/>
        <end position="321"/>
    </location>
</feature>
<feature type="coiled-coil region" evidence="1">
    <location>
        <begin position="191"/>
        <end position="225"/>
    </location>
</feature>
<keyword evidence="1" id="KW-0175">Coiled coil</keyword>
<dbReference type="Proteomes" id="UP001054252">
    <property type="component" value="Unassembled WGS sequence"/>
</dbReference>
<protein>
    <recommendedName>
        <fullName evidence="4">BZIP domain-containing protein</fullName>
    </recommendedName>
</protein>
<dbReference type="AlphaFoldDB" id="A0AAV5KFD8"/>
<keyword evidence="3" id="KW-1185">Reference proteome</keyword>
<evidence type="ECO:0000313" key="3">
    <source>
        <dbReference type="Proteomes" id="UP001054252"/>
    </source>
</evidence>
<dbReference type="Gene3D" id="1.20.5.170">
    <property type="match status" value="1"/>
</dbReference>
<reference evidence="2 3" key="1">
    <citation type="journal article" date="2021" name="Commun. Biol.">
        <title>The genome of Shorea leprosula (Dipterocarpaceae) highlights the ecological relevance of drought in aseasonal tropical rainforests.</title>
        <authorList>
            <person name="Ng K.K.S."/>
            <person name="Kobayashi M.J."/>
            <person name="Fawcett J.A."/>
            <person name="Hatakeyama M."/>
            <person name="Paape T."/>
            <person name="Ng C.H."/>
            <person name="Ang C.C."/>
            <person name="Tnah L.H."/>
            <person name="Lee C.T."/>
            <person name="Nishiyama T."/>
            <person name="Sese J."/>
            <person name="O'Brien M.J."/>
            <person name="Copetti D."/>
            <person name="Mohd Noor M.I."/>
            <person name="Ong R.C."/>
            <person name="Putra M."/>
            <person name="Sireger I.Z."/>
            <person name="Indrioko S."/>
            <person name="Kosugi Y."/>
            <person name="Izuno A."/>
            <person name="Isagi Y."/>
            <person name="Lee S.L."/>
            <person name="Shimizu K.K."/>
        </authorList>
    </citation>
    <scope>NUCLEOTIDE SEQUENCE [LARGE SCALE GENOMIC DNA]</scope>
    <source>
        <strain evidence="2">214</strain>
    </source>
</reference>
<organism evidence="2 3">
    <name type="scientific">Rubroshorea leprosula</name>
    <dbReference type="NCBI Taxonomy" id="152421"/>
    <lineage>
        <taxon>Eukaryota</taxon>
        <taxon>Viridiplantae</taxon>
        <taxon>Streptophyta</taxon>
        <taxon>Embryophyta</taxon>
        <taxon>Tracheophyta</taxon>
        <taxon>Spermatophyta</taxon>
        <taxon>Magnoliopsida</taxon>
        <taxon>eudicotyledons</taxon>
        <taxon>Gunneridae</taxon>
        <taxon>Pentapetalae</taxon>
        <taxon>rosids</taxon>
        <taxon>malvids</taxon>
        <taxon>Malvales</taxon>
        <taxon>Dipterocarpaceae</taxon>
        <taxon>Rubroshorea</taxon>
    </lineage>
</organism>
<proteinExistence type="predicted"/>